<dbReference type="AlphaFoldDB" id="A0A0H2XPC6"/>
<reference evidence="3" key="1">
    <citation type="submission" date="2006-05" db="EMBL/GenBank/DDBJ databases">
        <title>Complete sequence of chromosome 1 of Burkholderia cenocepacia AU 1054.</title>
        <authorList>
            <consortium name="US DOE Joint Genome Institute"/>
            <person name="Copeland A."/>
            <person name="Lucas S."/>
            <person name="Lapidus A."/>
            <person name="Barry K."/>
            <person name="Detter J.C."/>
            <person name="Glavina del Rio T."/>
            <person name="Hammon N."/>
            <person name="Israni S."/>
            <person name="Dalin E."/>
            <person name="Tice H."/>
            <person name="Pitluck S."/>
            <person name="Chain P."/>
            <person name="Malfatti S."/>
            <person name="Shin M."/>
            <person name="Vergez L."/>
            <person name="Schmutz J."/>
            <person name="Larimer F."/>
            <person name="Land M."/>
            <person name="Hauser L."/>
            <person name="Kyrpides N."/>
            <person name="Lykidis A."/>
            <person name="LiPuma J.J."/>
            <person name="Konstantinidis K."/>
            <person name="Tiedje J.M."/>
            <person name="Richardson P."/>
        </authorList>
    </citation>
    <scope>NUCLEOTIDE SEQUENCE [LARGE SCALE GENOMIC DNA]</scope>
    <source>
        <strain evidence="3">AU 1054</strain>
    </source>
</reference>
<dbReference type="InterPro" id="IPR029063">
    <property type="entry name" value="SAM-dependent_MTases_sf"/>
</dbReference>
<dbReference type="ESTHER" id="9burk-q4lwk2">
    <property type="family name" value="Monoglyceridelipase_lysophospholip"/>
</dbReference>
<dbReference type="GO" id="GO:0016787">
    <property type="term" value="F:hydrolase activity"/>
    <property type="evidence" value="ECO:0007669"/>
    <property type="project" value="UniProtKB-KW"/>
</dbReference>
<feature type="domain" description="Serine aminopeptidase S33" evidence="1">
    <location>
        <begin position="31"/>
        <end position="266"/>
    </location>
</feature>
<dbReference type="Gene3D" id="3.40.50.150">
    <property type="entry name" value="Vaccinia Virus protein VP39"/>
    <property type="match status" value="1"/>
</dbReference>
<name>A0A0H2XPC6_BURO1</name>
<dbReference type="EMBL" id="CP000378">
    <property type="protein sequence ID" value="ABF75802.1"/>
    <property type="molecule type" value="Genomic_DNA"/>
</dbReference>
<dbReference type="Pfam" id="PF12147">
    <property type="entry name" value="Methyltransf_20"/>
    <property type="match status" value="1"/>
</dbReference>
<dbReference type="InterPro" id="IPR022742">
    <property type="entry name" value="Hydrolase_4"/>
</dbReference>
<protein>
    <submittedName>
        <fullName evidence="3">Alpha/beta hydrolase fold protein</fullName>
    </submittedName>
</protein>
<dbReference type="SUPFAM" id="SSF53474">
    <property type="entry name" value="alpha/beta-Hydrolases"/>
    <property type="match status" value="1"/>
</dbReference>
<dbReference type="CDD" id="cd02440">
    <property type="entry name" value="AdoMet_MTases"/>
    <property type="match status" value="1"/>
</dbReference>
<dbReference type="Pfam" id="PF12146">
    <property type="entry name" value="Hydrolase_4"/>
    <property type="match status" value="1"/>
</dbReference>
<dbReference type="InterPro" id="IPR051044">
    <property type="entry name" value="MAG_DAG_Lipase"/>
</dbReference>
<evidence type="ECO:0000259" key="1">
    <source>
        <dbReference type="Pfam" id="PF12146"/>
    </source>
</evidence>
<dbReference type="InterPro" id="IPR029058">
    <property type="entry name" value="AB_hydrolase_fold"/>
</dbReference>
<evidence type="ECO:0000259" key="2">
    <source>
        <dbReference type="Pfam" id="PF12147"/>
    </source>
</evidence>
<dbReference type="Gene3D" id="3.40.50.1820">
    <property type="entry name" value="alpha/beta hydrolase"/>
    <property type="match status" value="1"/>
</dbReference>
<dbReference type="FunFam" id="3.40.50.1820:FF:000201">
    <property type="entry name" value="Alpha/beta fold hydrolase"/>
    <property type="match status" value="1"/>
</dbReference>
<organism evidence="3">
    <name type="scientific">Burkholderia orbicola (strain AU 1054)</name>
    <dbReference type="NCBI Taxonomy" id="331271"/>
    <lineage>
        <taxon>Bacteria</taxon>
        <taxon>Pseudomonadati</taxon>
        <taxon>Pseudomonadota</taxon>
        <taxon>Betaproteobacteria</taxon>
        <taxon>Burkholderiales</taxon>
        <taxon>Burkholderiaceae</taxon>
        <taxon>Burkholderia</taxon>
        <taxon>Burkholderia cepacia complex</taxon>
        <taxon>Burkholderia orbicola</taxon>
    </lineage>
</organism>
<dbReference type="PANTHER" id="PTHR11614">
    <property type="entry name" value="PHOSPHOLIPASE-RELATED"/>
    <property type="match status" value="1"/>
</dbReference>
<evidence type="ECO:0000313" key="3">
    <source>
        <dbReference type="EMBL" id="ABF75802.1"/>
    </source>
</evidence>
<dbReference type="HOGENOM" id="CLU_038914_0_0_4"/>
<accession>A0A0H2XPC6</accession>
<feature type="domain" description="Methyltransferase" evidence="2">
    <location>
        <begin position="275"/>
        <end position="585"/>
    </location>
</feature>
<sequence length="589" mass="64820">MSARTAREADFITHDGETLFYRHWPATGARCRGAIVLLHRGHEHSARVAHLVDELDLPDFAFFAWDARGHGRSPGARGYSPSAAASVRDLQTFVEHIRDTHGIAIEEMAVVGQSVGAVLAATWVHDYAPPIRALVVASPAFHIKLYVPFARPGLRLMHKLRGLFYVNSYVKPKFLTHDPERIASYASDPLITRPIAVNMLLDLHDTAQRIVADAAAITVPTLLLISGADWVVHRGPQDRFFERLGAARKERIVLPGFYHDTLGERDRAQALAPLRAFVLREFDAPSPRVSLADADRRGAFHDEYAALSRPPANVFARAYWALTRAGLKAGGALSDGIALGLRLGFDSGSTLDYVYRNRAQGRLGIGALIDRTYLDSPGWVGIRQRKVHLQELIGAAIGRLRGNGTPVRIVDIAAGHGRYVLDAIALAAERDGAAPDDITLRDYSPPNVEAGRVLIAQRGLEPIARFERGDAFDEASLATLEPRPTLAIVSGLYELFGENALIERSLRGLAQAVPPGGYLVYTGQPWHPQLEFIARALNNHRGESTWVMRRRSQAEMDELVARAGFRKLDQRIDEMGIFTVSLAQRVDAS</sequence>
<gene>
    <name evidence="3" type="ordered locus">Bcen_0893</name>
</gene>
<proteinExistence type="predicted"/>
<dbReference type="SUPFAM" id="SSF53335">
    <property type="entry name" value="S-adenosyl-L-methionine-dependent methyltransferases"/>
    <property type="match status" value="1"/>
</dbReference>
<keyword evidence="3" id="KW-0378">Hydrolase</keyword>
<dbReference type="InterPro" id="IPR022744">
    <property type="entry name" value="MeTrfase_dom_put"/>
</dbReference>